<feature type="compositionally biased region" description="Polar residues" evidence="1">
    <location>
        <begin position="364"/>
        <end position="373"/>
    </location>
</feature>
<feature type="compositionally biased region" description="Basic and acidic residues" evidence="1">
    <location>
        <begin position="134"/>
        <end position="144"/>
    </location>
</feature>
<feature type="compositionally biased region" description="Basic and acidic residues" evidence="1">
    <location>
        <begin position="347"/>
        <end position="363"/>
    </location>
</feature>
<feature type="compositionally biased region" description="Basic and acidic residues" evidence="1">
    <location>
        <begin position="263"/>
        <end position="294"/>
    </location>
</feature>
<feature type="compositionally biased region" description="Basic residues" evidence="1">
    <location>
        <begin position="203"/>
        <end position="222"/>
    </location>
</feature>
<feature type="compositionally biased region" description="Low complexity" evidence="1">
    <location>
        <begin position="148"/>
        <end position="181"/>
    </location>
</feature>
<organism evidence="2">
    <name type="scientific">Chromera velia CCMP2878</name>
    <dbReference type="NCBI Taxonomy" id="1169474"/>
    <lineage>
        <taxon>Eukaryota</taxon>
        <taxon>Sar</taxon>
        <taxon>Alveolata</taxon>
        <taxon>Colpodellida</taxon>
        <taxon>Chromeraceae</taxon>
        <taxon>Chromera</taxon>
    </lineage>
</organism>
<evidence type="ECO:0000313" key="2">
    <source>
        <dbReference type="EMBL" id="CEM39565.1"/>
    </source>
</evidence>
<feature type="compositionally biased region" description="Polar residues" evidence="1">
    <location>
        <begin position="318"/>
        <end position="331"/>
    </location>
</feature>
<reference evidence="2" key="1">
    <citation type="submission" date="2014-11" db="EMBL/GenBank/DDBJ databases">
        <authorList>
            <person name="Otto D Thomas"/>
            <person name="Naeem Raeece"/>
        </authorList>
    </citation>
    <scope>NUCLEOTIDE SEQUENCE</scope>
</reference>
<feature type="compositionally biased region" description="Basic and acidic residues" evidence="1">
    <location>
        <begin position="31"/>
        <end position="54"/>
    </location>
</feature>
<feature type="compositionally biased region" description="Basic and acidic residues" evidence="1">
    <location>
        <begin position="182"/>
        <end position="202"/>
    </location>
</feature>
<feature type="region of interest" description="Disordered" evidence="1">
    <location>
        <begin position="31"/>
        <end position="432"/>
    </location>
</feature>
<dbReference type="VEuPathDB" id="CryptoDB:Cvel_24939"/>
<evidence type="ECO:0000256" key="1">
    <source>
        <dbReference type="SAM" id="MobiDB-lite"/>
    </source>
</evidence>
<sequence length="432" mass="48747">MEGRPKIASPTVLGNVVRQVDAHNQMWEKKKMWEEKERKDRGAFRTLRNDDSRRSSTANQHLQAPKGQTGGSHWEAFRRAAAAEKERAQMKEATWGGVDKWVPDMYLSQVKDAAPPSPGEDAKKRREGKSKRGREKERGKDTGRSSRLRSSSVSSSGSSSSSSSDESSLSSSDSGNNQSDSDSGRDRRGTREKDRRRSSDSARKHKKTKKSKEKRDKKRGKDKKHDRQKDKKKKRNKSDNEHTDRKRAKKKKSHDAASSPSRVDPRRHKETDPREDDPDKGSLRRRKERSDKEREKRRKEKERPTGEKRERAEEGSSDSEIQIQRTSSPLSSAKGKKRVLPASGDSTHQEGGRREQEKKKASTDGRNGLSSSPAPERGVSRTAIESPEHPVSKRQRGDRHDPEEDISAGFSGSSEVEEISSDDGSHASRRQS</sequence>
<dbReference type="EMBL" id="CDMZ01001939">
    <property type="protein sequence ID" value="CEM39565.1"/>
    <property type="molecule type" value="Genomic_DNA"/>
</dbReference>
<proteinExistence type="predicted"/>
<accession>A0A0G4H6U5</accession>
<dbReference type="AlphaFoldDB" id="A0A0G4H6U5"/>
<feature type="compositionally biased region" description="Basic and acidic residues" evidence="1">
    <location>
        <begin position="75"/>
        <end position="90"/>
    </location>
</feature>
<feature type="compositionally biased region" description="Basic and acidic residues" evidence="1">
    <location>
        <begin position="301"/>
        <end position="314"/>
    </location>
</feature>
<protein>
    <submittedName>
        <fullName evidence="2">Uncharacterized protein</fullName>
    </submittedName>
</protein>
<name>A0A0G4H6U5_9ALVE</name>
<gene>
    <name evidence="2" type="ORF">Cvel_24939</name>
</gene>